<evidence type="ECO:0000313" key="4">
    <source>
        <dbReference type="EMBL" id="CAL1134440.1"/>
    </source>
</evidence>
<dbReference type="EMBL" id="CAMXCT030000607">
    <property type="protein sequence ID" value="CAL4768377.1"/>
    <property type="molecule type" value="Genomic_DNA"/>
</dbReference>
<keyword evidence="1" id="KW-0175">Coiled coil</keyword>
<organism evidence="3">
    <name type="scientific">Cladocopium goreaui</name>
    <dbReference type="NCBI Taxonomy" id="2562237"/>
    <lineage>
        <taxon>Eukaryota</taxon>
        <taxon>Sar</taxon>
        <taxon>Alveolata</taxon>
        <taxon>Dinophyceae</taxon>
        <taxon>Suessiales</taxon>
        <taxon>Symbiodiniaceae</taxon>
        <taxon>Cladocopium</taxon>
    </lineage>
</organism>
<reference evidence="3" key="1">
    <citation type="submission" date="2022-10" db="EMBL/GenBank/DDBJ databases">
        <authorList>
            <person name="Chen Y."/>
            <person name="Dougan E. K."/>
            <person name="Chan C."/>
            <person name="Rhodes N."/>
            <person name="Thang M."/>
        </authorList>
    </citation>
    <scope>NUCLEOTIDE SEQUENCE</scope>
</reference>
<gene>
    <name evidence="3" type="ORF">C1SCF055_LOCUS8890</name>
</gene>
<dbReference type="EMBL" id="CAMXCT020000607">
    <property type="protein sequence ID" value="CAL1134440.1"/>
    <property type="molecule type" value="Genomic_DNA"/>
</dbReference>
<dbReference type="InterPro" id="IPR052104">
    <property type="entry name" value="Mito_Release_Factor_mL62"/>
</dbReference>
<evidence type="ECO:0000313" key="3">
    <source>
        <dbReference type="EMBL" id="CAI3981065.1"/>
    </source>
</evidence>
<dbReference type="GO" id="GO:0070126">
    <property type="term" value="P:mitochondrial translational termination"/>
    <property type="evidence" value="ECO:0007669"/>
    <property type="project" value="TreeGrafter"/>
</dbReference>
<dbReference type="GO" id="GO:0005762">
    <property type="term" value="C:mitochondrial large ribosomal subunit"/>
    <property type="evidence" value="ECO:0007669"/>
    <property type="project" value="TreeGrafter"/>
</dbReference>
<reference evidence="4" key="2">
    <citation type="submission" date="2024-04" db="EMBL/GenBank/DDBJ databases">
        <authorList>
            <person name="Chen Y."/>
            <person name="Shah S."/>
            <person name="Dougan E. K."/>
            <person name="Thang M."/>
            <person name="Chan C."/>
        </authorList>
    </citation>
    <scope>NUCLEOTIDE SEQUENCE [LARGE SCALE GENOMIC DNA]</scope>
</reference>
<dbReference type="SUPFAM" id="SSF110916">
    <property type="entry name" value="Peptidyl-tRNA hydrolase domain-like"/>
    <property type="match status" value="1"/>
</dbReference>
<name>A0A9P1FNP3_9DINO</name>
<evidence type="ECO:0000313" key="5">
    <source>
        <dbReference type="EMBL" id="CAL4768377.1"/>
    </source>
</evidence>
<dbReference type="GO" id="GO:0016150">
    <property type="term" value="F:translation release factor activity, codon nonspecific"/>
    <property type="evidence" value="ECO:0007669"/>
    <property type="project" value="TreeGrafter"/>
</dbReference>
<dbReference type="GO" id="GO:0004045">
    <property type="term" value="F:peptidyl-tRNA hydrolase activity"/>
    <property type="evidence" value="ECO:0007669"/>
    <property type="project" value="TreeGrafter"/>
</dbReference>
<feature type="coiled-coil region" evidence="1">
    <location>
        <begin position="189"/>
        <end position="216"/>
    </location>
</feature>
<comment type="caution">
    <text evidence="3">The sequence shown here is derived from an EMBL/GenBank/DDBJ whole genome shotgun (WGS) entry which is preliminary data.</text>
</comment>
<evidence type="ECO:0000259" key="2">
    <source>
        <dbReference type="Pfam" id="PF00472"/>
    </source>
</evidence>
<dbReference type="PANTHER" id="PTHR11075:SF54">
    <property type="entry name" value="LARGE RIBOSOMAL SUBUNIT PROTEIN ML62"/>
    <property type="match status" value="1"/>
</dbReference>
<dbReference type="Proteomes" id="UP001152797">
    <property type="component" value="Unassembled WGS sequence"/>
</dbReference>
<dbReference type="OrthoDB" id="270639at2759"/>
<evidence type="ECO:0000256" key="1">
    <source>
        <dbReference type="SAM" id="Coils"/>
    </source>
</evidence>
<dbReference type="PANTHER" id="PTHR11075">
    <property type="entry name" value="PEPTIDE CHAIN RELEASE FACTOR"/>
    <property type="match status" value="1"/>
</dbReference>
<evidence type="ECO:0000313" key="6">
    <source>
        <dbReference type="Proteomes" id="UP001152797"/>
    </source>
</evidence>
<proteinExistence type="predicted"/>
<dbReference type="InterPro" id="IPR000352">
    <property type="entry name" value="Pep_chain_release_fac_I"/>
</dbReference>
<feature type="domain" description="Prokaryotic-type class I peptide chain release factors" evidence="2">
    <location>
        <begin position="70"/>
        <end position="179"/>
    </location>
</feature>
<dbReference type="Gene3D" id="3.30.160.20">
    <property type="match status" value="1"/>
</dbReference>
<dbReference type="EMBL" id="CAMXCT010000607">
    <property type="protein sequence ID" value="CAI3981065.1"/>
    <property type="molecule type" value="Genomic_DNA"/>
</dbReference>
<keyword evidence="5" id="KW-0378">Hydrolase</keyword>
<keyword evidence="6" id="KW-1185">Reference proteome</keyword>
<accession>A0A9P1FNP3</accession>
<sequence>MEAALKSVLTVSRQSRTERSRTHFPFQLLFTGLSKLCGVHSMNAVGGIPCFARLLQRSPANNFALSLRRTKIVINEKALTKRVSRSSGPGGQSVNMSDTRVQMSFKLDKVDWIPEKVRLKMREIHKNRISKAGEFSVACQQTSSQLDNTKIAIKKIGELIAEAEKAVRDDEWESGKLDFKEHIVERFKREGREKDLEKREQAIKETKRRMREKTKNKKISMY</sequence>
<protein>
    <submittedName>
        <fullName evidence="5">Peptidyl-tRNA hydrolase ICT1, mitochondrial</fullName>
    </submittedName>
</protein>
<dbReference type="Pfam" id="PF00472">
    <property type="entry name" value="RF-1"/>
    <property type="match status" value="1"/>
</dbReference>
<dbReference type="AlphaFoldDB" id="A0A9P1FNP3"/>